<evidence type="ECO:0000256" key="1">
    <source>
        <dbReference type="SAM" id="Phobius"/>
    </source>
</evidence>
<organism evidence="2 3">
    <name type="scientific">Microbacterium algihabitans</name>
    <dbReference type="NCBI Taxonomy" id="3075992"/>
    <lineage>
        <taxon>Bacteria</taxon>
        <taxon>Bacillati</taxon>
        <taxon>Actinomycetota</taxon>
        <taxon>Actinomycetes</taxon>
        <taxon>Micrococcales</taxon>
        <taxon>Microbacteriaceae</taxon>
        <taxon>Microbacterium</taxon>
    </lineage>
</organism>
<keyword evidence="1" id="KW-1133">Transmembrane helix</keyword>
<evidence type="ECO:0000313" key="3">
    <source>
        <dbReference type="Proteomes" id="UP001256673"/>
    </source>
</evidence>
<gene>
    <name evidence="2" type="ORF">RWH43_04250</name>
</gene>
<dbReference type="RefSeq" id="WP_186325427.1">
    <property type="nucleotide sequence ID" value="NZ_JAWDIU010000001.1"/>
</dbReference>
<proteinExistence type="predicted"/>
<reference evidence="2 3" key="1">
    <citation type="submission" date="2023-09" db="EMBL/GenBank/DDBJ databases">
        <title>Microbacterium fusihabitans sp. nov., Microbacterium phycihabitans sp. nov., and Microbacterium cervinum sp. nov., isolated from dried seaweeds of beach.</title>
        <authorList>
            <person name="Lee S.D."/>
        </authorList>
    </citation>
    <scope>NUCLEOTIDE SEQUENCE [LARGE SCALE GENOMIC DNA]</scope>
    <source>
        <strain evidence="2 3">KSW2-21</strain>
    </source>
</reference>
<feature type="transmembrane region" description="Helical" evidence="1">
    <location>
        <begin position="30"/>
        <end position="48"/>
    </location>
</feature>
<evidence type="ECO:0000313" key="2">
    <source>
        <dbReference type="EMBL" id="MDU0325963.1"/>
    </source>
</evidence>
<comment type="caution">
    <text evidence="2">The sequence shown here is derived from an EMBL/GenBank/DDBJ whole genome shotgun (WGS) entry which is preliminary data.</text>
</comment>
<evidence type="ECO:0008006" key="4">
    <source>
        <dbReference type="Google" id="ProtNLM"/>
    </source>
</evidence>
<sequence length="54" mass="5771">MNIFLIIIIIAAIVIAIVSGLSQAASFLLWVAIIVGLIALIVLLFRLISGRKPV</sequence>
<keyword evidence="1" id="KW-0812">Transmembrane</keyword>
<name>A0ABU3RSU3_9MICO</name>
<protein>
    <recommendedName>
        <fullName evidence="4">DUF2207 domain-containing protein</fullName>
    </recommendedName>
</protein>
<keyword evidence="3" id="KW-1185">Reference proteome</keyword>
<dbReference type="EMBL" id="JAWDIU010000001">
    <property type="protein sequence ID" value="MDU0325963.1"/>
    <property type="molecule type" value="Genomic_DNA"/>
</dbReference>
<keyword evidence="1" id="KW-0472">Membrane</keyword>
<dbReference type="Proteomes" id="UP001256673">
    <property type="component" value="Unassembled WGS sequence"/>
</dbReference>
<accession>A0ABU3RSU3</accession>